<reference evidence="2" key="1">
    <citation type="submission" date="2020-04" db="EMBL/GenBank/DDBJ databases">
        <authorList>
            <person name="Chiriac C."/>
            <person name="Salcher M."/>
            <person name="Ghai R."/>
            <person name="Kavagutti S V."/>
        </authorList>
    </citation>
    <scope>NUCLEOTIDE SEQUENCE</scope>
</reference>
<organism evidence="2">
    <name type="scientific">uncultured Caudovirales phage</name>
    <dbReference type="NCBI Taxonomy" id="2100421"/>
    <lineage>
        <taxon>Viruses</taxon>
        <taxon>Duplodnaviria</taxon>
        <taxon>Heunggongvirae</taxon>
        <taxon>Uroviricota</taxon>
        <taxon>Caudoviricetes</taxon>
        <taxon>Peduoviridae</taxon>
        <taxon>Maltschvirus</taxon>
        <taxon>Maltschvirus maltsch</taxon>
    </lineage>
</organism>
<gene>
    <name evidence="2" type="ORF">UFOVP337_64</name>
</gene>
<evidence type="ECO:0000256" key="1">
    <source>
        <dbReference type="SAM" id="MobiDB-lite"/>
    </source>
</evidence>
<feature type="region of interest" description="Disordered" evidence="1">
    <location>
        <begin position="47"/>
        <end position="67"/>
    </location>
</feature>
<name>A0A6J5M3J6_9CAUD</name>
<proteinExistence type="predicted"/>
<feature type="region of interest" description="Disordered" evidence="1">
    <location>
        <begin position="1"/>
        <end position="29"/>
    </location>
</feature>
<protein>
    <submittedName>
        <fullName evidence="2">Uncharacterized protein</fullName>
    </submittedName>
</protein>
<accession>A0A6J5M3J6</accession>
<evidence type="ECO:0000313" key="2">
    <source>
        <dbReference type="EMBL" id="CAB4139620.1"/>
    </source>
</evidence>
<dbReference type="EMBL" id="LR796354">
    <property type="protein sequence ID" value="CAB4139620.1"/>
    <property type="molecule type" value="Genomic_DNA"/>
</dbReference>
<sequence>MAKDPRLDRAGVSGFNKPKRTPSHATKSHVVVAKEGDKVKTIRFGQQGVSGDKEPTARQKSFKARHASNIAKGKMSAAYWSDKVKW</sequence>